<evidence type="ECO:0000256" key="1">
    <source>
        <dbReference type="ARBA" id="ARBA00004651"/>
    </source>
</evidence>
<comment type="similarity">
    <text evidence="2 8">Belongs to the 4-toluene sulfonate uptake permease (TSUP) (TC 2.A.102) family.</text>
</comment>
<evidence type="ECO:0000256" key="7">
    <source>
        <dbReference type="ARBA" id="ARBA00023136"/>
    </source>
</evidence>
<keyword evidence="7 8" id="KW-0472">Membrane</keyword>
<sequence>MDLTTGQWIAVCAAAFGVGLGKGGLPGLGNLAIAIYALAFPARISVGILLPVLMAADLIAVIVYRRHAEWGVIGKFLPWTVLGVCLGALVFGNIGDRTVEILIGLILLIMTGLHFLKSFLHRGRTDVPTGKAALGLRASTGIIGGFATMIANAAGPVAALYLIFLRLPKIAFVGTLAWFFMIVNWIKLPFMIGLGAINLDSMSVSLPAMAFAMVGVLAARAVVEKIPQKLFEWLIWIFVIGAGFQLLL</sequence>
<reference evidence="9 10" key="1">
    <citation type="submission" date="2020-07" db="EMBL/GenBank/DDBJ databases">
        <authorList>
            <person name="Feng X."/>
        </authorList>
    </citation>
    <scope>NUCLEOTIDE SEQUENCE [LARGE SCALE GENOMIC DNA]</scope>
    <source>
        <strain evidence="9 10">JCM14086</strain>
    </source>
</reference>
<dbReference type="PANTHER" id="PTHR30269">
    <property type="entry name" value="TRANSMEMBRANE PROTEIN YFCA"/>
    <property type="match status" value="1"/>
</dbReference>
<comment type="caution">
    <text evidence="9">The sequence shown here is derived from an EMBL/GenBank/DDBJ whole genome shotgun (WGS) entry which is preliminary data.</text>
</comment>
<keyword evidence="10" id="KW-1185">Reference proteome</keyword>
<evidence type="ECO:0000256" key="6">
    <source>
        <dbReference type="ARBA" id="ARBA00022989"/>
    </source>
</evidence>
<dbReference type="EMBL" id="JACHVA010000116">
    <property type="protein sequence ID" value="MBC2603038.1"/>
    <property type="molecule type" value="Genomic_DNA"/>
</dbReference>
<dbReference type="Pfam" id="PF01925">
    <property type="entry name" value="TauE"/>
    <property type="match status" value="1"/>
</dbReference>
<feature type="transmembrane region" description="Helical" evidence="8">
    <location>
        <begin position="140"/>
        <end position="163"/>
    </location>
</feature>
<dbReference type="GO" id="GO:0005886">
    <property type="term" value="C:plasma membrane"/>
    <property type="evidence" value="ECO:0007669"/>
    <property type="project" value="UniProtKB-SubCell"/>
</dbReference>
<feature type="transmembrane region" description="Helical" evidence="8">
    <location>
        <begin position="204"/>
        <end position="223"/>
    </location>
</feature>
<accession>A0A7X1AZV4</accession>
<comment type="subcellular location">
    <subcellularLocation>
        <location evidence="1 8">Cell membrane</location>
        <topology evidence="1 8">Multi-pass membrane protein</topology>
    </subcellularLocation>
</comment>
<organism evidence="9 10">
    <name type="scientific">Puniceicoccus vermicola</name>
    <dbReference type="NCBI Taxonomy" id="388746"/>
    <lineage>
        <taxon>Bacteria</taxon>
        <taxon>Pseudomonadati</taxon>
        <taxon>Verrucomicrobiota</taxon>
        <taxon>Opitutia</taxon>
        <taxon>Puniceicoccales</taxon>
        <taxon>Puniceicoccaceae</taxon>
        <taxon>Puniceicoccus</taxon>
    </lineage>
</organism>
<feature type="transmembrane region" description="Helical" evidence="8">
    <location>
        <begin position="230"/>
        <end position="247"/>
    </location>
</feature>
<evidence type="ECO:0000256" key="4">
    <source>
        <dbReference type="ARBA" id="ARBA00022475"/>
    </source>
</evidence>
<dbReference type="RefSeq" id="WP_185693678.1">
    <property type="nucleotide sequence ID" value="NZ_JACHVA010000116.1"/>
</dbReference>
<evidence type="ECO:0000256" key="5">
    <source>
        <dbReference type="ARBA" id="ARBA00022692"/>
    </source>
</evidence>
<evidence type="ECO:0000313" key="10">
    <source>
        <dbReference type="Proteomes" id="UP000525652"/>
    </source>
</evidence>
<keyword evidence="3" id="KW-0813">Transport</keyword>
<name>A0A7X1AZV4_9BACT</name>
<evidence type="ECO:0000313" key="9">
    <source>
        <dbReference type="EMBL" id="MBC2603038.1"/>
    </source>
</evidence>
<feature type="transmembrane region" description="Helical" evidence="8">
    <location>
        <begin position="6"/>
        <end position="39"/>
    </location>
</feature>
<feature type="transmembrane region" description="Helical" evidence="8">
    <location>
        <begin position="170"/>
        <end position="192"/>
    </location>
</feature>
<gene>
    <name evidence="9" type="ORF">H5P30_14745</name>
</gene>
<feature type="transmembrane region" description="Helical" evidence="8">
    <location>
        <begin position="101"/>
        <end position="120"/>
    </location>
</feature>
<keyword evidence="4 8" id="KW-1003">Cell membrane</keyword>
<dbReference type="PANTHER" id="PTHR30269:SF23">
    <property type="entry name" value="MEMBRANE TRANSPORTER PROTEIN YDHB-RELATED"/>
    <property type="match status" value="1"/>
</dbReference>
<evidence type="ECO:0000256" key="8">
    <source>
        <dbReference type="RuleBase" id="RU363041"/>
    </source>
</evidence>
<keyword evidence="5 8" id="KW-0812">Transmembrane</keyword>
<evidence type="ECO:0000256" key="3">
    <source>
        <dbReference type="ARBA" id="ARBA00022448"/>
    </source>
</evidence>
<protein>
    <recommendedName>
        <fullName evidence="8">Probable membrane transporter protein</fullName>
    </recommendedName>
</protein>
<evidence type="ECO:0000256" key="2">
    <source>
        <dbReference type="ARBA" id="ARBA00009142"/>
    </source>
</evidence>
<keyword evidence="6 8" id="KW-1133">Transmembrane helix</keyword>
<proteinExistence type="inferred from homology"/>
<dbReference type="InterPro" id="IPR052017">
    <property type="entry name" value="TSUP"/>
</dbReference>
<dbReference type="InterPro" id="IPR002781">
    <property type="entry name" value="TM_pro_TauE-like"/>
</dbReference>
<feature type="transmembrane region" description="Helical" evidence="8">
    <location>
        <begin position="76"/>
        <end position="94"/>
    </location>
</feature>
<dbReference type="AlphaFoldDB" id="A0A7X1AZV4"/>
<dbReference type="Proteomes" id="UP000525652">
    <property type="component" value="Unassembled WGS sequence"/>
</dbReference>